<evidence type="ECO:0000313" key="4">
    <source>
        <dbReference type="Proteomes" id="UP000037460"/>
    </source>
</evidence>
<dbReference type="PANTHER" id="PTHR34357">
    <property type="entry name" value="F7A19.14 PROTEIN-RELATED"/>
    <property type="match status" value="1"/>
</dbReference>
<keyword evidence="4" id="KW-1185">Reference proteome</keyword>
<feature type="domain" description="GCK" evidence="2">
    <location>
        <begin position="218"/>
        <end position="277"/>
    </location>
</feature>
<dbReference type="Proteomes" id="UP000037460">
    <property type="component" value="Unassembled WGS sequence"/>
</dbReference>
<evidence type="ECO:0000256" key="1">
    <source>
        <dbReference type="SAM" id="MobiDB-lite"/>
    </source>
</evidence>
<gene>
    <name evidence="3" type="ORF">Ctob_013299</name>
</gene>
<dbReference type="Gene3D" id="1.10.287.2900">
    <property type="match status" value="1"/>
</dbReference>
<dbReference type="OrthoDB" id="2148418at2759"/>
<evidence type="ECO:0000313" key="3">
    <source>
        <dbReference type="EMBL" id="KOO26429.1"/>
    </source>
</evidence>
<dbReference type="Pfam" id="PF07802">
    <property type="entry name" value="GCK"/>
    <property type="match status" value="1"/>
</dbReference>
<dbReference type="AlphaFoldDB" id="A0A0M0JIM2"/>
<dbReference type="SMART" id="SM01227">
    <property type="entry name" value="GCK"/>
    <property type="match status" value="1"/>
</dbReference>
<sequence length="277" mass="29694">MSLAEPAADQEPQEKPKQCLQLNLLPSSTTVVLDNYKALYERVVADRVLIRPCITELLASVPLRALAIVEDGSTQSLLVVPSVKLWTGPPDLSGSSSDSVGYPVLPISIGEEQIPHSEASEPDAASTGSIEEEREVPTLWEQVELPWQLLERAGVLVIERDADAMPLSVSLATGGIAWSGELPAGGQNPGVHPRTVTVRLIDSATSEKLALQAKSEVPECGFCRFMKNGPCGDVFIAWEACVDAAKDAGEDFVEKCGKATLALKACTDQHPEYYGEL</sequence>
<organism evidence="3 4">
    <name type="scientific">Chrysochromulina tobinii</name>
    <dbReference type="NCBI Taxonomy" id="1460289"/>
    <lineage>
        <taxon>Eukaryota</taxon>
        <taxon>Haptista</taxon>
        <taxon>Haptophyta</taxon>
        <taxon>Prymnesiophyceae</taxon>
        <taxon>Prymnesiales</taxon>
        <taxon>Chrysochromulinaceae</taxon>
        <taxon>Chrysochromulina</taxon>
    </lineage>
</organism>
<protein>
    <recommendedName>
        <fullName evidence="2">GCK domain-containing protein</fullName>
    </recommendedName>
</protein>
<proteinExistence type="predicted"/>
<evidence type="ECO:0000259" key="2">
    <source>
        <dbReference type="SMART" id="SM01227"/>
    </source>
</evidence>
<accession>A0A0M0JIM2</accession>
<comment type="caution">
    <text evidence="3">The sequence shown here is derived from an EMBL/GenBank/DDBJ whole genome shotgun (WGS) entry which is preliminary data.</text>
</comment>
<dbReference type="PANTHER" id="PTHR34357:SF2">
    <property type="entry name" value="F26F24.3-RELATED"/>
    <property type="match status" value="1"/>
</dbReference>
<name>A0A0M0JIM2_9EUKA</name>
<reference evidence="4" key="1">
    <citation type="journal article" date="2015" name="PLoS Genet.">
        <title>Genome Sequence and Transcriptome Analyses of Chrysochromulina tobin: Metabolic Tools for Enhanced Algal Fitness in the Prominent Order Prymnesiales (Haptophyceae).</title>
        <authorList>
            <person name="Hovde B.T."/>
            <person name="Deodato C.R."/>
            <person name="Hunsperger H.M."/>
            <person name="Ryken S.A."/>
            <person name="Yost W."/>
            <person name="Jha R.K."/>
            <person name="Patterson J."/>
            <person name="Monnat R.J. Jr."/>
            <person name="Barlow S.B."/>
            <person name="Starkenburg S.R."/>
            <person name="Cattolico R.A."/>
        </authorList>
    </citation>
    <scope>NUCLEOTIDE SEQUENCE</scope>
    <source>
        <strain evidence="4">CCMP291</strain>
    </source>
</reference>
<feature type="region of interest" description="Disordered" evidence="1">
    <location>
        <begin position="112"/>
        <end position="132"/>
    </location>
</feature>
<dbReference type="EMBL" id="JWZX01002852">
    <property type="protein sequence ID" value="KOO26429.1"/>
    <property type="molecule type" value="Genomic_DNA"/>
</dbReference>
<dbReference type="InterPro" id="IPR012891">
    <property type="entry name" value="GCK_dom"/>
</dbReference>